<feature type="region of interest" description="Disordered" evidence="1">
    <location>
        <begin position="1"/>
        <end position="50"/>
    </location>
</feature>
<gene>
    <name evidence="2" type="ORF">CLIB1423_14S01992</name>
</gene>
<dbReference type="OrthoDB" id="1106148at2759"/>
<evidence type="ECO:0000256" key="1">
    <source>
        <dbReference type="SAM" id="MobiDB-lite"/>
    </source>
</evidence>
<evidence type="ECO:0000313" key="3">
    <source>
        <dbReference type="Proteomes" id="UP000837801"/>
    </source>
</evidence>
<reference evidence="2" key="1">
    <citation type="submission" date="2022-03" db="EMBL/GenBank/DDBJ databases">
        <authorList>
            <person name="Legras J.-L."/>
            <person name="Devillers H."/>
            <person name="Grondin C."/>
        </authorList>
    </citation>
    <scope>NUCLEOTIDE SEQUENCE</scope>
    <source>
        <strain evidence="2">CLIB 1423</strain>
    </source>
</reference>
<sequence>MARQRRSAPVQRTQTRSAHTAAAPSHYGQAPPARAAQPVQAQSHQGPGLFGQMASTAAGVAVGSTIGHTLGAGITSMFGGGSSAAPVEQQQVAAPIDQSQYQQQARSCEADASSFTRCLTENNGNMQICDFYLQQLKACQEASRHY</sequence>
<dbReference type="InterPro" id="IPR009069">
    <property type="entry name" value="Cys_alpha_HP_mot_SF"/>
</dbReference>
<dbReference type="GO" id="GO:0005634">
    <property type="term" value="C:nucleus"/>
    <property type="evidence" value="ECO:0007669"/>
    <property type="project" value="TreeGrafter"/>
</dbReference>
<protein>
    <submittedName>
        <fullName evidence="2">Mitochondrial intermembrane space cysteine motif-containing protein Mix17p</fullName>
    </submittedName>
</protein>
<evidence type="ECO:0000313" key="2">
    <source>
        <dbReference type="EMBL" id="CAH2354098.1"/>
    </source>
</evidence>
<dbReference type="GO" id="GO:0005739">
    <property type="term" value="C:mitochondrion"/>
    <property type="evidence" value="ECO:0007669"/>
    <property type="project" value="TreeGrafter"/>
</dbReference>
<organism evidence="2 3">
    <name type="scientific">[Candida] railenensis</name>
    <dbReference type="NCBI Taxonomy" id="45579"/>
    <lineage>
        <taxon>Eukaryota</taxon>
        <taxon>Fungi</taxon>
        <taxon>Dikarya</taxon>
        <taxon>Ascomycota</taxon>
        <taxon>Saccharomycotina</taxon>
        <taxon>Pichiomycetes</taxon>
        <taxon>Debaryomycetaceae</taxon>
        <taxon>Kurtzmaniella</taxon>
    </lineage>
</organism>
<keyword evidence="3" id="KW-1185">Reference proteome</keyword>
<dbReference type="SUPFAM" id="SSF47072">
    <property type="entry name" value="Cysteine alpha-hairpin motif"/>
    <property type="match status" value="1"/>
</dbReference>
<accession>A0A9P0QTK2</accession>
<dbReference type="GO" id="GO:0007005">
    <property type="term" value="P:mitochondrion organization"/>
    <property type="evidence" value="ECO:0007669"/>
    <property type="project" value="InterPro"/>
</dbReference>
<dbReference type="InterPro" id="IPR055304">
    <property type="entry name" value="CHCHD2/10-like"/>
</dbReference>
<dbReference type="PANTHER" id="PTHR13523">
    <property type="entry name" value="COILED-COIL-HELIX-COILED-COIL-HELIX DOMAIN CONTAINING 2/NUR77"/>
    <property type="match status" value="1"/>
</dbReference>
<feature type="compositionally biased region" description="Low complexity" evidence="1">
    <location>
        <begin position="29"/>
        <end position="42"/>
    </location>
</feature>
<name>A0A9P0QTK2_9ASCO</name>
<dbReference type="Proteomes" id="UP000837801">
    <property type="component" value="Unassembled WGS sequence"/>
</dbReference>
<proteinExistence type="predicted"/>
<dbReference type="AlphaFoldDB" id="A0A9P0QTK2"/>
<dbReference type="EMBL" id="CAKXYY010000014">
    <property type="protein sequence ID" value="CAH2354098.1"/>
    <property type="molecule type" value="Genomic_DNA"/>
</dbReference>
<comment type="caution">
    <text evidence="2">The sequence shown here is derived from an EMBL/GenBank/DDBJ whole genome shotgun (WGS) entry which is preliminary data.</text>
</comment>
<dbReference type="PANTHER" id="PTHR13523:SF2">
    <property type="entry name" value="COILED-COIL-HELIX-COILED-COIL-HELIX DOMAIN CONTAINING 2, ISOFORM A-RELATED"/>
    <property type="match status" value="1"/>
</dbReference>